<feature type="region of interest" description="Disordered" evidence="1">
    <location>
        <begin position="209"/>
        <end position="349"/>
    </location>
</feature>
<feature type="compositionally biased region" description="Low complexity" evidence="1">
    <location>
        <begin position="227"/>
        <end position="250"/>
    </location>
</feature>
<evidence type="ECO:0000313" key="2">
    <source>
        <dbReference type="EMBL" id="KEQ54747.1"/>
    </source>
</evidence>
<proteinExistence type="predicted"/>
<reference evidence="2 3" key="1">
    <citation type="submission" date="2014-02" db="EMBL/GenBank/DDBJ databases">
        <title>Whole genome sequence of Sphingobium chlorophenolicum NBRC 16172.</title>
        <authorList>
            <person name="Gan H.M."/>
            <person name="Gan H.Y."/>
            <person name="Chew T.H."/>
            <person name="Savka M.A."/>
        </authorList>
    </citation>
    <scope>NUCLEOTIDE SEQUENCE [LARGE SCALE GENOMIC DNA]</scope>
    <source>
        <strain evidence="2 3">NBRC 16172</strain>
    </source>
</reference>
<accession>A0A081RHS4</accession>
<dbReference type="RefSeq" id="WP_037448070.1">
    <property type="nucleotide sequence ID" value="NZ_JFHR01000007.1"/>
</dbReference>
<dbReference type="InterPro" id="IPR014118">
    <property type="entry name" value="T4SS_TraV"/>
</dbReference>
<dbReference type="PATRIC" id="fig|46429.4.peg.940"/>
<feature type="compositionally biased region" description="Basic and acidic residues" evidence="1">
    <location>
        <begin position="300"/>
        <end position="310"/>
    </location>
</feature>
<gene>
    <name evidence="2" type="ORF">BV95_00976</name>
</gene>
<organism evidence="2 3">
    <name type="scientific">Sphingobium chlorophenolicum</name>
    <dbReference type="NCBI Taxonomy" id="46429"/>
    <lineage>
        <taxon>Bacteria</taxon>
        <taxon>Pseudomonadati</taxon>
        <taxon>Pseudomonadota</taxon>
        <taxon>Alphaproteobacteria</taxon>
        <taxon>Sphingomonadales</taxon>
        <taxon>Sphingomonadaceae</taxon>
        <taxon>Sphingobium</taxon>
    </lineage>
</organism>
<feature type="region of interest" description="Disordered" evidence="1">
    <location>
        <begin position="71"/>
        <end position="97"/>
    </location>
</feature>
<name>A0A081RHS4_SPHCR</name>
<dbReference type="Pfam" id="PF09676">
    <property type="entry name" value="TraV"/>
    <property type="match status" value="1"/>
</dbReference>
<sequence>MSARCLTSAALCAAGLLTLPGCTTFGGNVKGSFSCQAPDGICAPSSTIDDRAMAMISGEAGDVMIPAGPYQAAPQPPQRSTRTALASPRAATGETPAARTREKVLRIVFQPYVDDRGRLHEASAVHTVVQSEWQAEALADARPIPDRNAAAAAPAELSLVEAVDREAPGTVDIAAFDPNLPDPAVVAAARARGSDPVAAIKADVAKRLTAKPERRTTRSSLSVSADARASSATSETGAAASASQPAVADAKPLKDPARPAAVPPAVKNRQPASPASLAKQPALESEGGASSGPEAMARVKASEAYRDAEAHVQGVARQAGEDPALPSMKPLTSPTIRAASFPAAVPEDK</sequence>
<dbReference type="AlphaFoldDB" id="A0A081RHS4"/>
<dbReference type="Proteomes" id="UP000028411">
    <property type="component" value="Unassembled WGS sequence"/>
</dbReference>
<evidence type="ECO:0000256" key="1">
    <source>
        <dbReference type="SAM" id="MobiDB-lite"/>
    </source>
</evidence>
<protein>
    <submittedName>
        <fullName evidence="2">Type IV conjugative transfer system lipo family protein</fullName>
    </submittedName>
</protein>
<evidence type="ECO:0000313" key="3">
    <source>
        <dbReference type="Proteomes" id="UP000028411"/>
    </source>
</evidence>
<dbReference type="OrthoDB" id="7408098at2"/>
<dbReference type="eggNOG" id="ENOG5033GIZ">
    <property type="taxonomic scope" value="Bacteria"/>
</dbReference>
<comment type="caution">
    <text evidence="2">The sequence shown here is derived from an EMBL/GenBank/DDBJ whole genome shotgun (WGS) entry which is preliminary data.</text>
</comment>
<dbReference type="EMBL" id="JFHR01000007">
    <property type="protein sequence ID" value="KEQ54747.1"/>
    <property type="molecule type" value="Genomic_DNA"/>
</dbReference>